<dbReference type="GO" id="GO:0007094">
    <property type="term" value="P:mitotic spindle assembly checkpoint signaling"/>
    <property type="evidence" value="ECO:0007669"/>
    <property type="project" value="UniProtKB-UniRule"/>
</dbReference>
<evidence type="ECO:0000256" key="7">
    <source>
        <dbReference type="ARBA" id="ARBA00023306"/>
    </source>
</evidence>
<proteinExistence type="inferred from homology"/>
<evidence type="ECO:0000313" key="10">
    <source>
        <dbReference type="EnsemblMetazoa" id="XP_019764741.1"/>
    </source>
</evidence>
<reference evidence="10" key="2">
    <citation type="submission" date="2024-08" db="UniProtKB">
        <authorList>
            <consortium name="EnsemblMetazoa"/>
        </authorList>
    </citation>
    <scope>IDENTIFICATION</scope>
</reference>
<comment type="subcellular location">
    <subcellularLocation>
        <location evidence="1 9">Chromosome</location>
        <location evidence="1 9">Centromere</location>
        <location evidence="1 9">Kinetochore</location>
    </subcellularLocation>
</comment>
<dbReference type="Proteomes" id="UP000019118">
    <property type="component" value="Unassembled WGS sequence"/>
</dbReference>
<keyword evidence="7 9" id="KW-0131">Cell cycle</keyword>
<keyword evidence="3 9" id="KW-0158">Chromosome</keyword>
<organism evidence="10 11">
    <name type="scientific">Dendroctonus ponderosae</name>
    <name type="common">Mountain pine beetle</name>
    <dbReference type="NCBI Taxonomy" id="77166"/>
    <lineage>
        <taxon>Eukaryota</taxon>
        <taxon>Metazoa</taxon>
        <taxon>Ecdysozoa</taxon>
        <taxon>Arthropoda</taxon>
        <taxon>Hexapoda</taxon>
        <taxon>Insecta</taxon>
        <taxon>Pterygota</taxon>
        <taxon>Neoptera</taxon>
        <taxon>Endopterygota</taxon>
        <taxon>Coleoptera</taxon>
        <taxon>Polyphaga</taxon>
        <taxon>Cucujiformia</taxon>
        <taxon>Curculionidae</taxon>
        <taxon>Scolytinae</taxon>
        <taxon>Dendroctonus</taxon>
    </lineage>
</organism>
<dbReference type="InterPro" id="IPR018630">
    <property type="entry name" value="Zwilch"/>
</dbReference>
<comment type="function">
    <text evidence="9">Essential component of the mitotic checkpoint, which prevents cells from prematurely exiting mitosis. Required for the assembly of the dynein-dynactin and MAD1-MAD2 complexes onto kinetochores. Its function related to the spindle assembly machinery is proposed to depend on its association in the mitotic RZZ complex.</text>
</comment>
<keyword evidence="11" id="KW-1185">Reference proteome</keyword>
<keyword evidence="6 9" id="KW-0995">Kinetochore</keyword>
<comment type="similarity">
    <text evidence="2 9">Belongs to the ZWILCH family.</text>
</comment>
<sequence length="584" mass="66491">MSIINHRVLLEDHPSYLKWFGTGAVTLIYAKKLSVSSNSEDRNLNSDIDPETSVEECDLTGQPLYVDLGDNSNNAIETLTHQSHDRIWPKDELRHYPLPVREARKTLNKILREGNVGASQPYYVLCAGDDSSKTVLLGANISDFMGCSVQLLKPLPACKVESSLEDMVLAHLRNCFTDNSQIKYLVKMSYNVYGGNIDNTTDQKASKILTDGNISVDITAQKNIFRPRKNGVVDVKMNVSVVVGHPLLKLSFIWPQLLKLQRIFSILSDSNFGNNEGKVYEKMSLCDVPLDTDDILQSITNLVSIKEFCPIRKKDVVDVNNLRHLNILDRLWDILSCCENVSELNYSFSFLFSELLEIRSNICLVDVSDNIGILIKRILEGHRVMPKNSVKQSLEFLFELGARKLKLDFQTIISQFPGFDKTHMDSIWKSISTTPPLRSTTFNKTIVKMQEQLAYLCQLYVASELFYLVKDQVNMSEDGYKPFCKSIEQEYIFDKSKITDFKEIISTPLHAVHFNLDINYASFIDSMLPSQWTLTMESGRETTIYHLSPQPIYPPEIISHVPPPDIDGPFFYVTKMNRSYTKLC</sequence>
<comment type="subunit">
    <text evidence="9">Component of the RZZ complex.</text>
</comment>
<evidence type="ECO:0000256" key="8">
    <source>
        <dbReference type="ARBA" id="ARBA00023328"/>
    </source>
</evidence>
<evidence type="ECO:0000256" key="2">
    <source>
        <dbReference type="ARBA" id="ARBA00009062"/>
    </source>
</evidence>
<evidence type="ECO:0000256" key="3">
    <source>
        <dbReference type="ARBA" id="ARBA00022454"/>
    </source>
</evidence>
<evidence type="ECO:0000256" key="4">
    <source>
        <dbReference type="ARBA" id="ARBA00022618"/>
    </source>
</evidence>
<name>A0AAR5PVA7_DENPD</name>
<dbReference type="RefSeq" id="XP_019764741.1">
    <property type="nucleotide sequence ID" value="XM_019909182.2"/>
</dbReference>
<evidence type="ECO:0000256" key="1">
    <source>
        <dbReference type="ARBA" id="ARBA00004629"/>
    </source>
</evidence>
<keyword evidence="4 9" id="KW-0132">Cell division</keyword>
<dbReference type="PANTHER" id="PTHR15995">
    <property type="entry name" value="PROTEIN ZWILCH HOMOLOG"/>
    <property type="match status" value="1"/>
</dbReference>
<evidence type="ECO:0000256" key="6">
    <source>
        <dbReference type="ARBA" id="ARBA00022838"/>
    </source>
</evidence>
<dbReference type="GeneID" id="109540725"/>
<dbReference type="GO" id="GO:1990423">
    <property type="term" value="C:RZZ complex"/>
    <property type="evidence" value="ECO:0007669"/>
    <property type="project" value="UniProtKB-UniRule"/>
</dbReference>
<evidence type="ECO:0000313" key="11">
    <source>
        <dbReference type="Proteomes" id="UP000019118"/>
    </source>
</evidence>
<protein>
    <recommendedName>
        <fullName evidence="9">Protein zwilch</fullName>
    </recommendedName>
</protein>
<dbReference type="EnsemblMetazoa" id="XM_019909182.1">
    <property type="protein sequence ID" value="XP_019764741.1"/>
    <property type="gene ID" value="LOC109540725"/>
</dbReference>
<dbReference type="GO" id="GO:0051301">
    <property type="term" value="P:cell division"/>
    <property type="evidence" value="ECO:0007669"/>
    <property type="project" value="UniProtKB-UniRule"/>
</dbReference>
<reference evidence="11" key="1">
    <citation type="journal article" date="2013" name="Genome Biol.">
        <title>Draft genome of the mountain pine beetle, Dendroctonus ponderosae Hopkins, a major forest pest.</title>
        <authorList>
            <person name="Keeling C.I."/>
            <person name="Yuen M.M."/>
            <person name="Liao N.Y."/>
            <person name="Docking T.R."/>
            <person name="Chan S.K."/>
            <person name="Taylor G.A."/>
            <person name="Palmquist D.L."/>
            <person name="Jackman S.D."/>
            <person name="Nguyen A."/>
            <person name="Li M."/>
            <person name="Henderson H."/>
            <person name="Janes J.K."/>
            <person name="Zhao Y."/>
            <person name="Pandoh P."/>
            <person name="Moore R."/>
            <person name="Sperling F.A."/>
            <person name="Huber D.P."/>
            <person name="Birol I."/>
            <person name="Jones S.J."/>
            <person name="Bohlmann J."/>
        </authorList>
    </citation>
    <scope>NUCLEOTIDE SEQUENCE</scope>
</reference>
<dbReference type="GO" id="GO:0034501">
    <property type="term" value="P:protein localization to kinetochore"/>
    <property type="evidence" value="ECO:0007669"/>
    <property type="project" value="UniProtKB-UniRule"/>
</dbReference>
<evidence type="ECO:0000256" key="9">
    <source>
        <dbReference type="RuleBase" id="RU369076"/>
    </source>
</evidence>
<dbReference type="Pfam" id="PF09817">
    <property type="entry name" value="Zwilch"/>
    <property type="match status" value="1"/>
</dbReference>
<dbReference type="PANTHER" id="PTHR15995:SF1">
    <property type="entry name" value="PROTEIN ZWILCH HOMOLOG"/>
    <property type="match status" value="1"/>
</dbReference>
<keyword evidence="8 9" id="KW-0137">Centromere</keyword>
<accession>A0AAR5PVA7</accession>
<keyword evidence="5 9" id="KW-0498">Mitosis</keyword>
<dbReference type="AlphaFoldDB" id="A0AAR5PVA7"/>
<evidence type="ECO:0000256" key="5">
    <source>
        <dbReference type="ARBA" id="ARBA00022776"/>
    </source>
</evidence>